<dbReference type="Pfam" id="PF01182">
    <property type="entry name" value="Glucosamine_iso"/>
    <property type="match status" value="1"/>
</dbReference>
<dbReference type="InterPro" id="IPR037171">
    <property type="entry name" value="NagB/RpiA_transferase-like"/>
</dbReference>
<evidence type="ECO:0000313" key="6">
    <source>
        <dbReference type="EMBL" id="TGB03766.1"/>
    </source>
</evidence>
<keyword evidence="3 4" id="KW-0119">Carbohydrate metabolism</keyword>
<dbReference type="Proteomes" id="UP000297982">
    <property type="component" value="Unassembled WGS sequence"/>
</dbReference>
<sequence>MNIIVTENKKELSQKACSIFESQVRDNPKSVLGLATGSTPTGTYEELIEGYSHGNADYENVKTINLDEYVGLGGDHPQSYRTFMEENLFRHVNIQQENTFIPDGTASELQKECLRYEEVIENIGPPDIQLLGIGENGHIGFNEPGSSFDTETHVVELAASTREANARFFDSIEDVPKQAVTMGIRSILKSKRIVLLASGERKARAIEQLLTGEITEDFPASALKRHDDVTLIVDKEAYQYAALRR</sequence>
<dbReference type="NCBIfam" id="TIGR00502">
    <property type="entry name" value="nagB"/>
    <property type="match status" value="1"/>
</dbReference>
<dbReference type="Gene3D" id="3.40.50.1360">
    <property type="match status" value="1"/>
</dbReference>
<comment type="caution">
    <text evidence="4">Lacks conserved residue(s) required for the propagation of feature annotation.</text>
</comment>
<dbReference type="InterPro" id="IPR004547">
    <property type="entry name" value="Glucosamine6P_isomerase"/>
</dbReference>
<name>A0A4Z0H2Y2_9BACI</name>
<dbReference type="GO" id="GO:0019262">
    <property type="term" value="P:N-acetylneuraminate catabolic process"/>
    <property type="evidence" value="ECO:0007669"/>
    <property type="project" value="UniProtKB-UniRule"/>
</dbReference>
<dbReference type="UniPathway" id="UPA00629">
    <property type="reaction ID" value="UER00684"/>
</dbReference>
<feature type="domain" description="Glucosamine/galactosamine-6-phosphate isomerase" evidence="5">
    <location>
        <begin position="11"/>
        <end position="228"/>
    </location>
</feature>
<dbReference type="SUPFAM" id="SSF100950">
    <property type="entry name" value="NagB/RpiA/CoA transferase-like"/>
    <property type="match status" value="1"/>
</dbReference>
<comment type="function">
    <text evidence="4">Catalyzes the reversible isomerization-deamination of glucosamine 6-phosphate (GlcN6P) to form fructose 6-phosphate (Fru6P) and ammonium ion.</text>
</comment>
<dbReference type="RefSeq" id="WP_135326477.1">
    <property type="nucleotide sequence ID" value="NZ_SRJC01000001.1"/>
</dbReference>
<dbReference type="STRING" id="192814.GCA_900166575_00656"/>
<dbReference type="GO" id="GO:0006046">
    <property type="term" value="P:N-acetylglucosamine catabolic process"/>
    <property type="evidence" value="ECO:0007669"/>
    <property type="project" value="UniProtKB-UniRule"/>
</dbReference>
<protein>
    <recommendedName>
        <fullName evidence="4">Glucosamine-6-phosphate deaminase</fullName>
        <ecNumber evidence="4">3.5.99.6</ecNumber>
    </recommendedName>
    <alternativeName>
        <fullName evidence="4">GlcN6P deaminase</fullName>
        <shortName evidence="4">GNPDA</shortName>
    </alternativeName>
    <alternativeName>
        <fullName evidence="4">Glucosamine-6-phosphate isomerase</fullName>
    </alternativeName>
</protein>
<evidence type="ECO:0000256" key="3">
    <source>
        <dbReference type="ARBA" id="ARBA00023277"/>
    </source>
</evidence>
<dbReference type="CDD" id="cd01399">
    <property type="entry name" value="GlcN6P_deaminase"/>
    <property type="match status" value="1"/>
</dbReference>
<evidence type="ECO:0000256" key="4">
    <source>
        <dbReference type="HAMAP-Rule" id="MF_01241"/>
    </source>
</evidence>
<keyword evidence="7" id="KW-1185">Reference proteome</keyword>
<dbReference type="PANTHER" id="PTHR11280:SF5">
    <property type="entry name" value="GLUCOSAMINE-6-PHOSPHATE ISOMERASE"/>
    <property type="match status" value="1"/>
</dbReference>
<keyword evidence="2 4" id="KW-0378">Hydrolase</keyword>
<dbReference type="GO" id="GO:0005975">
    <property type="term" value="P:carbohydrate metabolic process"/>
    <property type="evidence" value="ECO:0007669"/>
    <property type="project" value="InterPro"/>
</dbReference>
<feature type="active site" description="Proton acceptor; for ring-opening step" evidence="4">
    <location>
        <position position="138"/>
    </location>
</feature>
<dbReference type="EMBL" id="SRJC01000001">
    <property type="protein sequence ID" value="TGB03766.1"/>
    <property type="molecule type" value="Genomic_DNA"/>
</dbReference>
<comment type="similarity">
    <text evidence="4">Belongs to the glucosamine/galactosamine-6-phosphate isomerase family. NagB subfamily.</text>
</comment>
<gene>
    <name evidence="4 6" type="primary">nagB</name>
    <name evidence="6" type="ORF">E4663_01810</name>
</gene>
<comment type="pathway">
    <text evidence="4">Amino-sugar metabolism; N-acetylneuraminate degradation; D-fructose 6-phosphate from N-acetylneuraminate: step 5/5.</text>
</comment>
<dbReference type="EC" id="3.5.99.6" evidence="4"/>
<comment type="catalytic activity">
    <reaction evidence="1 4">
        <text>alpha-D-glucosamine 6-phosphate + H2O = beta-D-fructose 6-phosphate + NH4(+)</text>
        <dbReference type="Rhea" id="RHEA:12172"/>
        <dbReference type="ChEBI" id="CHEBI:15377"/>
        <dbReference type="ChEBI" id="CHEBI:28938"/>
        <dbReference type="ChEBI" id="CHEBI:57634"/>
        <dbReference type="ChEBI" id="CHEBI:75989"/>
        <dbReference type="EC" id="3.5.99.6"/>
    </reaction>
</comment>
<dbReference type="GO" id="GO:0006043">
    <property type="term" value="P:glucosamine catabolic process"/>
    <property type="evidence" value="ECO:0007669"/>
    <property type="project" value="TreeGrafter"/>
</dbReference>
<evidence type="ECO:0000313" key="7">
    <source>
        <dbReference type="Proteomes" id="UP000297982"/>
    </source>
</evidence>
<evidence type="ECO:0000259" key="5">
    <source>
        <dbReference type="Pfam" id="PF01182"/>
    </source>
</evidence>
<organism evidence="6 7">
    <name type="scientific">Halobacillus salinus</name>
    <dbReference type="NCBI Taxonomy" id="192814"/>
    <lineage>
        <taxon>Bacteria</taxon>
        <taxon>Bacillati</taxon>
        <taxon>Bacillota</taxon>
        <taxon>Bacilli</taxon>
        <taxon>Bacillales</taxon>
        <taxon>Bacillaceae</taxon>
        <taxon>Halobacillus</taxon>
    </lineage>
</organism>
<evidence type="ECO:0000256" key="2">
    <source>
        <dbReference type="ARBA" id="ARBA00022801"/>
    </source>
</evidence>
<accession>A0A4Z0H2Y2</accession>
<dbReference type="InterPro" id="IPR006148">
    <property type="entry name" value="Glc/Gal-6P_isomerase"/>
</dbReference>
<dbReference type="AlphaFoldDB" id="A0A4Z0H2Y2"/>
<reference evidence="6 7" key="1">
    <citation type="journal article" date="2003" name="Int. J. Syst. Evol. Microbiol.">
        <title>Halobacillus salinus sp. nov., isolated from a salt lake on the coast of the East Sea in Korea.</title>
        <authorList>
            <person name="Yoon J.H."/>
            <person name="Kang K.H."/>
            <person name="Park Y.H."/>
        </authorList>
    </citation>
    <scope>NUCLEOTIDE SEQUENCE [LARGE SCALE GENOMIC DNA]</scope>
    <source>
        <strain evidence="6 7">HSL-3</strain>
    </source>
</reference>
<feature type="active site" description="For ring-opening step" evidence="4">
    <location>
        <position position="143"/>
    </location>
</feature>
<feature type="active site" description="Proton acceptor; for enolization step" evidence="4">
    <location>
        <position position="67"/>
    </location>
</feature>
<feature type="active site" description="For ring-opening step" evidence="4">
    <location>
        <position position="136"/>
    </location>
</feature>
<evidence type="ECO:0000256" key="1">
    <source>
        <dbReference type="ARBA" id="ARBA00000644"/>
    </source>
</evidence>
<comment type="caution">
    <text evidence="6">The sequence shown here is derived from an EMBL/GenBank/DDBJ whole genome shotgun (WGS) entry which is preliminary data.</text>
</comment>
<dbReference type="HAMAP" id="MF_01241">
    <property type="entry name" value="GlcN6P_deamin"/>
    <property type="match status" value="1"/>
</dbReference>
<dbReference type="FunFam" id="3.40.50.1360:FF:000003">
    <property type="entry name" value="Glucosamine-6-phosphate deaminase"/>
    <property type="match status" value="1"/>
</dbReference>
<dbReference type="GO" id="GO:0005737">
    <property type="term" value="C:cytoplasm"/>
    <property type="evidence" value="ECO:0007669"/>
    <property type="project" value="TreeGrafter"/>
</dbReference>
<dbReference type="PANTHER" id="PTHR11280">
    <property type="entry name" value="GLUCOSAMINE-6-PHOSPHATE ISOMERASE"/>
    <property type="match status" value="1"/>
</dbReference>
<dbReference type="GO" id="GO:0042802">
    <property type="term" value="F:identical protein binding"/>
    <property type="evidence" value="ECO:0007669"/>
    <property type="project" value="TreeGrafter"/>
</dbReference>
<dbReference type="GO" id="GO:0004342">
    <property type="term" value="F:glucosamine-6-phosphate deaminase activity"/>
    <property type="evidence" value="ECO:0007669"/>
    <property type="project" value="UniProtKB-UniRule"/>
</dbReference>
<proteinExistence type="inferred from homology"/>